<dbReference type="PROSITE" id="PS51186">
    <property type="entry name" value="GNAT"/>
    <property type="match status" value="1"/>
</dbReference>
<evidence type="ECO:0000313" key="2">
    <source>
        <dbReference type="EMBL" id="SBV30812.1"/>
    </source>
</evidence>
<dbReference type="SUPFAM" id="SSF55729">
    <property type="entry name" value="Acyl-CoA N-acyltransferases (Nat)"/>
    <property type="match status" value="1"/>
</dbReference>
<keyword evidence="2" id="KW-0808">Transferase</keyword>
<dbReference type="Proteomes" id="UP000199393">
    <property type="component" value="Chromosome I"/>
</dbReference>
<dbReference type="EMBL" id="LT598496">
    <property type="protein sequence ID" value="SBV30812.1"/>
    <property type="molecule type" value="Genomic_DNA"/>
</dbReference>
<dbReference type="STRING" id="307121.GA0070620_6414"/>
<feature type="domain" description="N-acetyltransferase" evidence="1">
    <location>
        <begin position="135"/>
        <end position="280"/>
    </location>
</feature>
<dbReference type="OrthoDB" id="4712828at2"/>
<gene>
    <name evidence="2" type="ORF">GA0070620_6414</name>
</gene>
<protein>
    <submittedName>
        <fullName evidence="2">Acetyltransferase (GNAT) domain</fullName>
    </submittedName>
</protein>
<name>A0A1C3NDY7_9ACTN</name>
<dbReference type="PATRIC" id="fig|307121.4.peg.6535"/>
<reference evidence="3" key="1">
    <citation type="submission" date="2016-06" db="EMBL/GenBank/DDBJ databases">
        <authorList>
            <person name="Varghese N."/>
            <person name="Submissions Spin"/>
        </authorList>
    </citation>
    <scope>NUCLEOTIDE SEQUENCE [LARGE SCALE GENOMIC DNA]</scope>
    <source>
        <strain evidence="3">DSM 45344</strain>
    </source>
</reference>
<dbReference type="Pfam" id="PF00583">
    <property type="entry name" value="Acetyltransf_1"/>
    <property type="match status" value="1"/>
</dbReference>
<evidence type="ECO:0000313" key="3">
    <source>
        <dbReference type="Proteomes" id="UP000199393"/>
    </source>
</evidence>
<proteinExistence type="predicted"/>
<dbReference type="GO" id="GO:0016747">
    <property type="term" value="F:acyltransferase activity, transferring groups other than amino-acyl groups"/>
    <property type="evidence" value="ECO:0007669"/>
    <property type="project" value="InterPro"/>
</dbReference>
<organism evidence="2 3">
    <name type="scientific">Micromonospora krabiensis</name>
    <dbReference type="NCBI Taxonomy" id="307121"/>
    <lineage>
        <taxon>Bacteria</taxon>
        <taxon>Bacillati</taxon>
        <taxon>Actinomycetota</taxon>
        <taxon>Actinomycetes</taxon>
        <taxon>Micromonosporales</taxon>
        <taxon>Micromonosporaceae</taxon>
        <taxon>Micromonospora</taxon>
    </lineage>
</organism>
<dbReference type="InterPro" id="IPR000182">
    <property type="entry name" value="GNAT_dom"/>
</dbReference>
<sequence>MTNTELTDALTEAAEAEFMHAYLTGAPAAARERLGIAAARIGGGVVVSMRDDPVNYWSKALGFGFTEPVTRELVGEIVAFYRAEGTREAVLQIAPSALPADWDDIRAAYGIEPTTRWVKLAAPIGQVRPAGGTRLRVGPVGASDAAEWAEVVLRGFGMPTEGGLADMLAASVDDPRCHPYGVWDGPDLVAGANLFVHGPTGALNAGATLPSHRRLGAQSALIAARAEAARAAGCRWLVAETGKPADGAVNQSLVNLERAGLSVRYARQNWRWRAEADPAA</sequence>
<dbReference type="RefSeq" id="WP_091597373.1">
    <property type="nucleotide sequence ID" value="NZ_JBHRWG010000002.1"/>
</dbReference>
<dbReference type="AlphaFoldDB" id="A0A1C3NDY7"/>
<accession>A0A1C3NDY7</accession>
<keyword evidence="3" id="KW-1185">Reference proteome</keyword>
<dbReference type="Gene3D" id="3.40.630.30">
    <property type="match status" value="1"/>
</dbReference>
<dbReference type="InterPro" id="IPR016181">
    <property type="entry name" value="Acyl_CoA_acyltransferase"/>
</dbReference>
<evidence type="ECO:0000259" key="1">
    <source>
        <dbReference type="PROSITE" id="PS51186"/>
    </source>
</evidence>